<dbReference type="GO" id="GO:0016020">
    <property type="term" value="C:membrane"/>
    <property type="evidence" value="ECO:0007669"/>
    <property type="project" value="UniProtKB-SubCell"/>
</dbReference>
<feature type="region of interest" description="Disordered" evidence="5">
    <location>
        <begin position="63"/>
        <end position="92"/>
    </location>
</feature>
<organism evidence="8 9">
    <name type="scientific">Elsinoe batatas</name>
    <dbReference type="NCBI Taxonomy" id="2601811"/>
    <lineage>
        <taxon>Eukaryota</taxon>
        <taxon>Fungi</taxon>
        <taxon>Dikarya</taxon>
        <taxon>Ascomycota</taxon>
        <taxon>Pezizomycotina</taxon>
        <taxon>Dothideomycetes</taxon>
        <taxon>Dothideomycetidae</taxon>
        <taxon>Myriangiales</taxon>
        <taxon>Elsinoaceae</taxon>
        <taxon>Elsinoe</taxon>
    </lineage>
</organism>
<feature type="transmembrane region" description="Helical" evidence="6">
    <location>
        <begin position="230"/>
        <end position="255"/>
    </location>
</feature>
<feature type="compositionally biased region" description="Basic and acidic residues" evidence="5">
    <location>
        <begin position="27"/>
        <end position="36"/>
    </location>
</feature>
<dbReference type="OrthoDB" id="413079at2759"/>
<feature type="transmembrane region" description="Helical" evidence="6">
    <location>
        <begin position="175"/>
        <end position="192"/>
    </location>
</feature>
<proteinExistence type="predicted"/>
<feature type="region of interest" description="Disordered" evidence="5">
    <location>
        <begin position="14"/>
        <end position="49"/>
    </location>
</feature>
<dbReference type="AlphaFoldDB" id="A0A8K0L229"/>
<dbReference type="PROSITE" id="PS50850">
    <property type="entry name" value="MFS"/>
    <property type="match status" value="1"/>
</dbReference>
<dbReference type="PANTHER" id="PTHR23514:SF6">
    <property type="entry name" value="MAJOR FACILITATOR SUPERFAMILY (MFS) PROFILE DOMAIN-CONTAINING PROTEIN"/>
    <property type="match status" value="1"/>
</dbReference>
<dbReference type="FunFam" id="1.20.1250.20:FF:000286">
    <property type="entry name" value="MFS efflux transporter"/>
    <property type="match status" value="1"/>
</dbReference>
<dbReference type="Gene3D" id="1.20.1250.20">
    <property type="entry name" value="MFS general substrate transporter like domains"/>
    <property type="match status" value="2"/>
</dbReference>
<feature type="transmembrane region" description="Helical" evidence="6">
    <location>
        <begin position="328"/>
        <end position="353"/>
    </location>
</feature>
<name>A0A8K0L229_9PEZI</name>
<feature type="transmembrane region" description="Helical" evidence="6">
    <location>
        <begin position="418"/>
        <end position="440"/>
    </location>
</feature>
<accession>A0A8K0L229</accession>
<evidence type="ECO:0000256" key="6">
    <source>
        <dbReference type="SAM" id="Phobius"/>
    </source>
</evidence>
<dbReference type="EMBL" id="JAESVG020000004">
    <property type="protein sequence ID" value="KAG8627682.1"/>
    <property type="molecule type" value="Genomic_DNA"/>
</dbReference>
<feature type="compositionally biased region" description="Polar residues" evidence="5">
    <location>
        <begin position="81"/>
        <end position="92"/>
    </location>
</feature>
<evidence type="ECO:0000313" key="8">
    <source>
        <dbReference type="EMBL" id="KAG8627682.1"/>
    </source>
</evidence>
<reference evidence="8" key="1">
    <citation type="submission" date="2021-07" db="EMBL/GenBank/DDBJ databases">
        <title>Elsinoe batatas strain:CRI-CJ2 Genome sequencing and assembly.</title>
        <authorList>
            <person name="Huang L."/>
        </authorList>
    </citation>
    <scope>NUCLEOTIDE SEQUENCE</scope>
    <source>
        <strain evidence="8">CRI-CJ2</strain>
    </source>
</reference>
<evidence type="ECO:0000313" key="9">
    <source>
        <dbReference type="Proteomes" id="UP000809789"/>
    </source>
</evidence>
<feature type="transmembrane region" description="Helical" evidence="6">
    <location>
        <begin position="392"/>
        <end position="412"/>
    </location>
</feature>
<keyword evidence="4 6" id="KW-0472">Membrane</keyword>
<sequence>MDLRILASNFEFKTVGGPRYPPPTRPRHGDTFDAKELTSSSTLNHESSSGAVDDTFIQAGQQTSAGSSAWNTNASSASWTPNEIESNSPKQQENAVGIVPSFSWPPKNKYRVFAACLTYFGNGLNDAAPGALIPYMERGYNIGYAIASLIFVANAVGFVTTAFCSDVVHSKLGRARTLMMSEIIFAFGYLIIVFTPPFAAVVVSFFLLGLGCAFNLALNNVFVSNLSGSTVLLGAAHGSYGVGGLIAPLICTAMVSNGVLWSRFYIITLGLRVVTFFFTGWANRGYDEEPTSKFAASLELLSSQQAEVPKEQTKLQLLKQALRNKTTLLGALFIFAYQGAEVSISGWVISYLITARNGDPSQVGYVTSGFWGGITLGRFVLVYIAGRVGERLSVYILIAESIGLQLIVWFVPNIVGNAVAVALLGLLLGPVYPCCATIFARLLPSRIQVSSISFISSAGSSGGAVAPFMTGLLAQAVGTYVLHPICIAMFVVMTICWRLLPKTTKKAE</sequence>
<gene>
    <name evidence="8" type="ORF">KVT40_003555</name>
</gene>
<feature type="compositionally biased region" description="Low complexity" evidence="5">
    <location>
        <begin position="63"/>
        <end position="80"/>
    </location>
</feature>
<evidence type="ECO:0000256" key="3">
    <source>
        <dbReference type="ARBA" id="ARBA00022989"/>
    </source>
</evidence>
<comment type="subcellular location">
    <subcellularLocation>
        <location evidence="1">Membrane</location>
        <topology evidence="1">Multi-pass membrane protein</topology>
    </subcellularLocation>
</comment>
<dbReference type="InterPro" id="IPR051788">
    <property type="entry name" value="MFS_Transporter"/>
</dbReference>
<dbReference type="Proteomes" id="UP000809789">
    <property type="component" value="Unassembled WGS sequence"/>
</dbReference>
<dbReference type="InterPro" id="IPR020846">
    <property type="entry name" value="MFS_dom"/>
</dbReference>
<feature type="transmembrane region" description="Helical" evidence="6">
    <location>
        <begin position="365"/>
        <end position="385"/>
    </location>
</feature>
<feature type="domain" description="Major facilitator superfamily (MFS) profile" evidence="7">
    <location>
        <begin position="111"/>
        <end position="504"/>
    </location>
</feature>
<dbReference type="InterPro" id="IPR011701">
    <property type="entry name" value="MFS"/>
</dbReference>
<evidence type="ECO:0000259" key="7">
    <source>
        <dbReference type="PROSITE" id="PS50850"/>
    </source>
</evidence>
<keyword evidence="9" id="KW-1185">Reference proteome</keyword>
<feature type="compositionally biased region" description="Low complexity" evidence="5">
    <location>
        <begin position="37"/>
        <end position="49"/>
    </location>
</feature>
<protein>
    <recommendedName>
        <fullName evidence="7">Major facilitator superfamily (MFS) profile domain-containing protein</fullName>
    </recommendedName>
</protein>
<dbReference type="Pfam" id="PF07690">
    <property type="entry name" value="MFS_1"/>
    <property type="match status" value="1"/>
</dbReference>
<dbReference type="PANTHER" id="PTHR23514">
    <property type="entry name" value="BYPASS OF STOP CODON PROTEIN 6"/>
    <property type="match status" value="1"/>
</dbReference>
<feature type="transmembrane region" description="Helical" evidence="6">
    <location>
        <begin position="198"/>
        <end position="218"/>
    </location>
</feature>
<feature type="transmembrane region" description="Helical" evidence="6">
    <location>
        <begin position="480"/>
        <end position="500"/>
    </location>
</feature>
<dbReference type="InterPro" id="IPR036259">
    <property type="entry name" value="MFS_trans_sf"/>
</dbReference>
<evidence type="ECO:0000256" key="2">
    <source>
        <dbReference type="ARBA" id="ARBA00022692"/>
    </source>
</evidence>
<dbReference type="GO" id="GO:0022857">
    <property type="term" value="F:transmembrane transporter activity"/>
    <property type="evidence" value="ECO:0007669"/>
    <property type="project" value="InterPro"/>
</dbReference>
<comment type="caution">
    <text evidence="8">The sequence shown here is derived from an EMBL/GenBank/DDBJ whole genome shotgun (WGS) entry which is preliminary data.</text>
</comment>
<keyword evidence="2 6" id="KW-0812">Transmembrane</keyword>
<evidence type="ECO:0000256" key="5">
    <source>
        <dbReference type="SAM" id="MobiDB-lite"/>
    </source>
</evidence>
<feature type="transmembrane region" description="Helical" evidence="6">
    <location>
        <begin position="142"/>
        <end position="163"/>
    </location>
</feature>
<dbReference type="SUPFAM" id="SSF103473">
    <property type="entry name" value="MFS general substrate transporter"/>
    <property type="match status" value="1"/>
</dbReference>
<dbReference type="FunFam" id="1.20.1250.20:FF:000308">
    <property type="entry name" value="MFS efflux transporter"/>
    <property type="match status" value="1"/>
</dbReference>
<evidence type="ECO:0000256" key="4">
    <source>
        <dbReference type="ARBA" id="ARBA00023136"/>
    </source>
</evidence>
<feature type="transmembrane region" description="Helical" evidence="6">
    <location>
        <begin position="452"/>
        <end position="474"/>
    </location>
</feature>
<keyword evidence="3 6" id="KW-1133">Transmembrane helix</keyword>
<evidence type="ECO:0000256" key="1">
    <source>
        <dbReference type="ARBA" id="ARBA00004141"/>
    </source>
</evidence>